<dbReference type="GO" id="GO:0016020">
    <property type="term" value="C:membrane"/>
    <property type="evidence" value="ECO:0007669"/>
    <property type="project" value="UniProtKB-SubCell"/>
</dbReference>
<evidence type="ECO:0000256" key="4">
    <source>
        <dbReference type="ARBA" id="ARBA00022989"/>
    </source>
</evidence>
<feature type="transmembrane region" description="Helical" evidence="6">
    <location>
        <begin position="154"/>
        <end position="173"/>
    </location>
</feature>
<dbReference type="CDD" id="cd13964">
    <property type="entry name" value="PT_UbiA_1"/>
    <property type="match status" value="1"/>
</dbReference>
<dbReference type="OrthoDB" id="2908954at2"/>
<dbReference type="NCBIfam" id="NF035940">
    <property type="entry name" value="prenyl_rel_EboC"/>
    <property type="match status" value="1"/>
</dbReference>
<reference evidence="7 8" key="1">
    <citation type="submission" date="2017-10" db="EMBL/GenBank/DDBJ databases">
        <title>Paenichitinophaga pekingensis gen. nov., sp. nov., isolated from activated sludge.</title>
        <authorList>
            <person name="Jin D."/>
            <person name="Kong X."/>
            <person name="Deng Y."/>
            <person name="Bai Z."/>
        </authorList>
    </citation>
    <scope>NUCLEOTIDE SEQUENCE [LARGE SCALE GENOMIC DNA]</scope>
    <source>
        <strain evidence="7 8">13</strain>
    </source>
</reference>
<organism evidence="7 8">
    <name type="scientific">Chitinophaga caeni</name>
    <dbReference type="NCBI Taxonomy" id="2029983"/>
    <lineage>
        <taxon>Bacteria</taxon>
        <taxon>Pseudomonadati</taxon>
        <taxon>Bacteroidota</taxon>
        <taxon>Chitinophagia</taxon>
        <taxon>Chitinophagales</taxon>
        <taxon>Chitinophagaceae</taxon>
        <taxon>Chitinophaga</taxon>
    </lineage>
</organism>
<dbReference type="PANTHER" id="PTHR42723:SF1">
    <property type="entry name" value="CHLOROPHYLL SYNTHASE, CHLOROPLASTIC"/>
    <property type="match status" value="1"/>
</dbReference>
<evidence type="ECO:0000256" key="2">
    <source>
        <dbReference type="ARBA" id="ARBA00022475"/>
    </source>
</evidence>
<keyword evidence="4 6" id="KW-1133">Transmembrane helix</keyword>
<evidence type="ECO:0000256" key="1">
    <source>
        <dbReference type="ARBA" id="ARBA00004141"/>
    </source>
</evidence>
<keyword evidence="7" id="KW-0808">Transferase</keyword>
<dbReference type="Pfam" id="PF01040">
    <property type="entry name" value="UbiA"/>
    <property type="match status" value="1"/>
</dbReference>
<evidence type="ECO:0000256" key="6">
    <source>
        <dbReference type="SAM" id="Phobius"/>
    </source>
</evidence>
<evidence type="ECO:0000313" key="8">
    <source>
        <dbReference type="Proteomes" id="UP000220133"/>
    </source>
</evidence>
<comment type="subcellular location">
    <subcellularLocation>
        <location evidence="1">Membrane</location>
        <topology evidence="1">Multi-pass membrane protein</topology>
    </subcellularLocation>
</comment>
<dbReference type="InterPro" id="IPR044878">
    <property type="entry name" value="UbiA_sf"/>
</dbReference>
<dbReference type="Gene3D" id="1.10.357.140">
    <property type="entry name" value="UbiA prenyltransferase"/>
    <property type="match status" value="1"/>
</dbReference>
<feature type="transmembrane region" description="Helical" evidence="6">
    <location>
        <begin position="239"/>
        <end position="258"/>
    </location>
</feature>
<feature type="transmembrane region" description="Helical" evidence="6">
    <location>
        <begin position="87"/>
        <end position="118"/>
    </location>
</feature>
<feature type="transmembrane region" description="Helical" evidence="6">
    <location>
        <begin position="209"/>
        <end position="227"/>
    </location>
</feature>
<dbReference type="EMBL" id="CP023777">
    <property type="protein sequence ID" value="ATL49698.1"/>
    <property type="molecule type" value="Genomic_DNA"/>
</dbReference>
<dbReference type="GO" id="GO:0016765">
    <property type="term" value="F:transferase activity, transferring alkyl or aryl (other than methyl) groups"/>
    <property type="evidence" value="ECO:0007669"/>
    <property type="project" value="InterPro"/>
</dbReference>
<feature type="transmembrane region" description="Helical" evidence="6">
    <location>
        <begin position="35"/>
        <end position="54"/>
    </location>
</feature>
<dbReference type="InterPro" id="IPR000537">
    <property type="entry name" value="UbiA_prenyltransferase"/>
</dbReference>
<keyword evidence="8" id="KW-1185">Reference proteome</keyword>
<dbReference type="KEGG" id="cbae:COR50_01925"/>
<keyword evidence="2" id="KW-1003">Cell membrane</keyword>
<dbReference type="Proteomes" id="UP000220133">
    <property type="component" value="Chromosome"/>
</dbReference>
<accession>A0A291R0H7</accession>
<keyword evidence="3 6" id="KW-0812">Transmembrane</keyword>
<dbReference type="AlphaFoldDB" id="A0A291R0H7"/>
<gene>
    <name evidence="7" type="ORF">COR50_01925</name>
</gene>
<evidence type="ECO:0000313" key="7">
    <source>
        <dbReference type="EMBL" id="ATL49698.1"/>
    </source>
</evidence>
<feature type="transmembrane region" description="Helical" evidence="6">
    <location>
        <begin position="185"/>
        <end position="203"/>
    </location>
</feature>
<name>A0A291R0H7_9BACT</name>
<feature type="transmembrane region" description="Helical" evidence="6">
    <location>
        <begin position="6"/>
        <end position="23"/>
    </location>
</feature>
<evidence type="ECO:0000256" key="3">
    <source>
        <dbReference type="ARBA" id="ARBA00022692"/>
    </source>
</evidence>
<feature type="transmembrane region" description="Helical" evidence="6">
    <location>
        <begin position="264"/>
        <end position="284"/>
    </location>
</feature>
<protein>
    <submittedName>
        <fullName evidence="7">Polyprenyltransferase</fullName>
    </submittedName>
</protein>
<dbReference type="PANTHER" id="PTHR42723">
    <property type="entry name" value="CHLOROPHYLL SYNTHASE"/>
    <property type="match status" value="1"/>
</dbReference>
<evidence type="ECO:0000256" key="5">
    <source>
        <dbReference type="ARBA" id="ARBA00023136"/>
    </source>
</evidence>
<sequence>MRFANILTAVADVMAGVAIAGWAKVPLIVDIDSILQITCLCIATAGLYGGGVVFNDIFDAELDRVERPERPIPSGAVSKTQAIILGIYLLLIGIFAAFTISILTGYIAIAIAACALIYNKWGKHRGFLGPVNMGICRGLNLLLGMSIINESIDSMGWVAILPIVYISAITLISRDEVHGGQKGPLRIAATCYFLVYATILFIAYMNGKIWQVLPFIAIFIFLTNRPLLKAIKNPVGPNIGAAVKGGIIALIAMDAAWAASFATLPYAVSVLLLLPVSLIISKWISVT</sequence>
<proteinExistence type="predicted"/>
<keyword evidence="5 6" id="KW-0472">Membrane</keyword>
<dbReference type="InterPro" id="IPR050475">
    <property type="entry name" value="Prenyltransferase_related"/>
</dbReference>